<sequence length="199" mass="23410">MSYGRTEQRAPPKDFSSLIQTCSSNIQKITQNTAQIKSMVNQLGTKQDSSDLRERLQQVQHYTNQLAKETNKHLKDLGSLSLPASLSEQRQQKIQKDRLMNDFSAALNNFQAVQRRAAEKEKESVARARAGSRLSVRYTRNVFHTFALIQNLVNFTEQYRQTHFCILKIYILFYLMLFHYFIIVIYKKIKKNLYIYIYI</sequence>
<dbReference type="SUPFAM" id="SSF47661">
    <property type="entry name" value="t-snare proteins"/>
    <property type="match status" value="1"/>
</dbReference>
<feature type="domain" description="Syntaxin N-terminal" evidence="2">
    <location>
        <begin position="7"/>
        <end position="122"/>
    </location>
</feature>
<dbReference type="InParanoid" id="A0A672KHU8"/>
<dbReference type="Gene3D" id="1.20.58.70">
    <property type="match status" value="1"/>
</dbReference>
<dbReference type="GO" id="GO:0030672">
    <property type="term" value="C:synaptic vesicle membrane"/>
    <property type="evidence" value="ECO:0007669"/>
    <property type="project" value="TreeGrafter"/>
</dbReference>
<accession>A0A672KHU8</accession>
<keyword evidence="4" id="KW-1185">Reference proteome</keyword>
<dbReference type="PANTHER" id="PTHR19957">
    <property type="entry name" value="SYNTAXIN"/>
    <property type="match status" value="1"/>
</dbReference>
<protein>
    <submittedName>
        <fullName evidence="3">Syntaxin-12-like</fullName>
    </submittedName>
</protein>
<organism evidence="3 4">
    <name type="scientific">Sinocyclocheilus grahami</name>
    <name type="common">Dianchi golden-line fish</name>
    <name type="synonym">Barbus grahami</name>
    <dbReference type="NCBI Taxonomy" id="75366"/>
    <lineage>
        <taxon>Eukaryota</taxon>
        <taxon>Metazoa</taxon>
        <taxon>Chordata</taxon>
        <taxon>Craniata</taxon>
        <taxon>Vertebrata</taxon>
        <taxon>Euteleostomi</taxon>
        <taxon>Actinopterygii</taxon>
        <taxon>Neopterygii</taxon>
        <taxon>Teleostei</taxon>
        <taxon>Ostariophysi</taxon>
        <taxon>Cypriniformes</taxon>
        <taxon>Cyprinidae</taxon>
        <taxon>Cyprininae</taxon>
        <taxon>Sinocyclocheilus</taxon>
    </lineage>
</organism>
<dbReference type="GO" id="GO:0006906">
    <property type="term" value="P:vesicle fusion"/>
    <property type="evidence" value="ECO:0007669"/>
    <property type="project" value="TreeGrafter"/>
</dbReference>
<keyword evidence="1" id="KW-1133">Transmembrane helix</keyword>
<dbReference type="GO" id="GO:0000045">
    <property type="term" value="P:autophagosome assembly"/>
    <property type="evidence" value="ECO:0007669"/>
    <property type="project" value="TreeGrafter"/>
</dbReference>
<dbReference type="GO" id="GO:0048278">
    <property type="term" value="P:vesicle docking"/>
    <property type="evidence" value="ECO:0007669"/>
    <property type="project" value="TreeGrafter"/>
</dbReference>
<reference evidence="3" key="2">
    <citation type="submission" date="2025-09" db="UniProtKB">
        <authorList>
            <consortium name="Ensembl"/>
        </authorList>
    </citation>
    <scope>IDENTIFICATION</scope>
</reference>
<gene>
    <name evidence="3" type="primary">LOC107578524</name>
</gene>
<dbReference type="Proteomes" id="UP000472262">
    <property type="component" value="Unassembled WGS sequence"/>
</dbReference>
<evidence type="ECO:0000259" key="2">
    <source>
        <dbReference type="SMART" id="SM00503"/>
    </source>
</evidence>
<dbReference type="GO" id="GO:0000149">
    <property type="term" value="F:SNARE binding"/>
    <property type="evidence" value="ECO:0007669"/>
    <property type="project" value="TreeGrafter"/>
</dbReference>
<dbReference type="Pfam" id="PF14523">
    <property type="entry name" value="Syntaxin_2"/>
    <property type="match status" value="1"/>
</dbReference>
<dbReference type="GO" id="GO:0031201">
    <property type="term" value="C:SNARE complex"/>
    <property type="evidence" value="ECO:0007669"/>
    <property type="project" value="TreeGrafter"/>
</dbReference>
<keyword evidence="1" id="KW-0472">Membrane</keyword>
<keyword evidence="1" id="KW-0812">Transmembrane</keyword>
<dbReference type="InterPro" id="IPR045242">
    <property type="entry name" value="Syntaxin"/>
</dbReference>
<dbReference type="GO" id="GO:0005484">
    <property type="term" value="F:SNAP receptor activity"/>
    <property type="evidence" value="ECO:0007669"/>
    <property type="project" value="TreeGrafter"/>
</dbReference>
<proteinExistence type="predicted"/>
<dbReference type="InterPro" id="IPR010989">
    <property type="entry name" value="SNARE"/>
</dbReference>
<dbReference type="PANTHER" id="PTHR19957:SF88">
    <property type="entry name" value="SYNTAXIN-12"/>
    <property type="match status" value="1"/>
</dbReference>
<dbReference type="GO" id="GO:0098837">
    <property type="term" value="C:postsynaptic recycling endosome"/>
    <property type="evidence" value="ECO:0007669"/>
    <property type="project" value="TreeGrafter"/>
</dbReference>
<name>A0A672KHU8_SINGR</name>
<dbReference type="FunFam" id="1.20.58.70:FF:000009">
    <property type="entry name" value="Syntaxin 12"/>
    <property type="match status" value="1"/>
</dbReference>
<dbReference type="GO" id="GO:0006886">
    <property type="term" value="P:intracellular protein transport"/>
    <property type="evidence" value="ECO:0007669"/>
    <property type="project" value="TreeGrafter"/>
</dbReference>
<feature type="transmembrane region" description="Helical" evidence="1">
    <location>
        <begin position="167"/>
        <end position="186"/>
    </location>
</feature>
<dbReference type="Ensembl" id="ENSSGRT00000012770.1">
    <property type="protein sequence ID" value="ENSSGRP00000011768.1"/>
    <property type="gene ID" value="ENSSGRG00000007646.1"/>
</dbReference>
<evidence type="ECO:0000256" key="1">
    <source>
        <dbReference type="SAM" id="Phobius"/>
    </source>
</evidence>
<dbReference type="AlphaFoldDB" id="A0A672KHU8"/>
<evidence type="ECO:0000313" key="4">
    <source>
        <dbReference type="Proteomes" id="UP000472262"/>
    </source>
</evidence>
<reference evidence="3" key="1">
    <citation type="submission" date="2025-08" db="UniProtKB">
        <authorList>
            <consortium name="Ensembl"/>
        </authorList>
    </citation>
    <scope>IDENTIFICATION</scope>
</reference>
<dbReference type="SMART" id="SM00503">
    <property type="entry name" value="SynN"/>
    <property type="match status" value="1"/>
</dbReference>
<dbReference type="CDD" id="cd00179">
    <property type="entry name" value="SynN"/>
    <property type="match status" value="1"/>
</dbReference>
<dbReference type="InterPro" id="IPR006011">
    <property type="entry name" value="Syntaxin_N"/>
</dbReference>
<evidence type="ECO:0000313" key="3">
    <source>
        <dbReference type="Ensembl" id="ENSSGRP00000011768.1"/>
    </source>
</evidence>